<keyword evidence="3" id="KW-1185">Reference proteome</keyword>
<comment type="caution">
    <text evidence="2">The sequence shown here is derived from an EMBL/GenBank/DDBJ whole genome shotgun (WGS) entry which is preliminary data.</text>
</comment>
<feature type="compositionally biased region" description="Polar residues" evidence="1">
    <location>
        <begin position="9"/>
        <end position="23"/>
    </location>
</feature>
<feature type="region of interest" description="Disordered" evidence="1">
    <location>
        <begin position="1"/>
        <end position="23"/>
    </location>
</feature>
<accession>A0ABR4LHA0</accession>
<dbReference type="EMBL" id="JBFXLQ010000046">
    <property type="protein sequence ID" value="KAL2863933.1"/>
    <property type="molecule type" value="Genomic_DNA"/>
</dbReference>
<evidence type="ECO:0000313" key="3">
    <source>
        <dbReference type="Proteomes" id="UP001610432"/>
    </source>
</evidence>
<dbReference type="RefSeq" id="XP_070882912.1">
    <property type="nucleotide sequence ID" value="XM_071025972.1"/>
</dbReference>
<organism evidence="2 3">
    <name type="scientific">Aspergillus lucknowensis</name>
    <dbReference type="NCBI Taxonomy" id="176173"/>
    <lineage>
        <taxon>Eukaryota</taxon>
        <taxon>Fungi</taxon>
        <taxon>Dikarya</taxon>
        <taxon>Ascomycota</taxon>
        <taxon>Pezizomycotina</taxon>
        <taxon>Eurotiomycetes</taxon>
        <taxon>Eurotiomycetidae</taxon>
        <taxon>Eurotiales</taxon>
        <taxon>Aspergillaceae</taxon>
        <taxon>Aspergillus</taxon>
        <taxon>Aspergillus subgen. Nidulantes</taxon>
    </lineage>
</organism>
<gene>
    <name evidence="2" type="ORF">BJX67DRAFT_233499</name>
</gene>
<protein>
    <submittedName>
        <fullName evidence="2">Uncharacterized protein</fullName>
    </submittedName>
</protein>
<proteinExistence type="predicted"/>
<name>A0ABR4LHA0_9EURO</name>
<sequence>MIDRIGLDSTLNPTQTSTCSEPSRTSCLYESAKLLVVKATGLDKPPYLYGPIHIKAHSTNFSLAQSSNIDRLQSPAHQDRQNQRRHSSSSPSPDPRSGTSAVSTPEQRSGDEHSSANPGPGHHNVLSICPSSRPPVYGGFCFALGATHRGVIPANKFLALDVGGRGWYARSTRDLARLFKFLS</sequence>
<dbReference type="GeneID" id="98141044"/>
<feature type="compositionally biased region" description="Polar residues" evidence="1">
    <location>
        <begin position="98"/>
        <end position="107"/>
    </location>
</feature>
<dbReference type="Proteomes" id="UP001610432">
    <property type="component" value="Unassembled WGS sequence"/>
</dbReference>
<feature type="compositionally biased region" description="Low complexity" evidence="1">
    <location>
        <begin position="88"/>
        <end position="97"/>
    </location>
</feature>
<feature type="region of interest" description="Disordered" evidence="1">
    <location>
        <begin position="73"/>
        <end position="127"/>
    </location>
</feature>
<reference evidence="2 3" key="1">
    <citation type="submission" date="2024-07" db="EMBL/GenBank/DDBJ databases">
        <title>Section-level genome sequencing and comparative genomics of Aspergillus sections Usti and Cavernicolus.</title>
        <authorList>
            <consortium name="Lawrence Berkeley National Laboratory"/>
            <person name="Nybo J.L."/>
            <person name="Vesth T.C."/>
            <person name="Theobald S."/>
            <person name="Frisvad J.C."/>
            <person name="Larsen T.O."/>
            <person name="Kjaerboelling I."/>
            <person name="Rothschild-Mancinelli K."/>
            <person name="Lyhne E.K."/>
            <person name="Kogle M.E."/>
            <person name="Barry K."/>
            <person name="Clum A."/>
            <person name="Na H."/>
            <person name="Ledsgaard L."/>
            <person name="Lin J."/>
            <person name="Lipzen A."/>
            <person name="Kuo A."/>
            <person name="Riley R."/>
            <person name="Mondo S."/>
            <person name="Labutti K."/>
            <person name="Haridas S."/>
            <person name="Pangalinan J."/>
            <person name="Salamov A.A."/>
            <person name="Simmons B.A."/>
            <person name="Magnuson J.K."/>
            <person name="Chen J."/>
            <person name="Drula E."/>
            <person name="Henrissat B."/>
            <person name="Wiebenga A."/>
            <person name="Lubbers R.J."/>
            <person name="Gomes A.C."/>
            <person name="Macurrencykelacurrency M.R."/>
            <person name="Stajich J."/>
            <person name="Grigoriev I.V."/>
            <person name="Mortensen U.H."/>
            <person name="De Vries R.P."/>
            <person name="Baker S.E."/>
            <person name="Andersen M.R."/>
        </authorList>
    </citation>
    <scope>NUCLEOTIDE SEQUENCE [LARGE SCALE GENOMIC DNA]</scope>
    <source>
        <strain evidence="2 3">CBS 449.75</strain>
    </source>
</reference>
<evidence type="ECO:0000313" key="2">
    <source>
        <dbReference type="EMBL" id="KAL2863933.1"/>
    </source>
</evidence>
<evidence type="ECO:0000256" key="1">
    <source>
        <dbReference type="SAM" id="MobiDB-lite"/>
    </source>
</evidence>